<evidence type="ECO:0000313" key="1">
    <source>
        <dbReference type="EMBL" id="MFC7348324.1"/>
    </source>
</evidence>
<accession>A0ABW2M2C3</accession>
<dbReference type="Proteomes" id="UP001596550">
    <property type="component" value="Unassembled WGS sequence"/>
</dbReference>
<gene>
    <name evidence="1" type="ORF">ACFQO9_16515</name>
</gene>
<name>A0ABW2M2C3_9FLAO</name>
<evidence type="ECO:0000313" key="2">
    <source>
        <dbReference type="Proteomes" id="UP001596550"/>
    </source>
</evidence>
<comment type="caution">
    <text evidence="1">The sequence shown here is derived from an EMBL/GenBank/DDBJ whole genome shotgun (WGS) entry which is preliminary data.</text>
</comment>
<protein>
    <recommendedName>
        <fullName evidence="3">SMI1/KNR4 family protein</fullName>
    </recommendedName>
</protein>
<sequence>MTTKDTIKQNFPTEVHFPIELEVLCNWIDENGYDNILTDIKLYGFQDSMTNYFDNGQKLEKYIGAFGHSADGSIFAILQIENNQKVVHLGPKGSNWFIVADNFVEFLKILAIGYPHLTEDDLEKPPIESNPNDKFKKWVETTFNVTIPNSAKKITNKADKTFTKWLFDNLQPDKTFEHFDPESEHNKQFNSIEYRLVVKNVPNNKSKFIGDLRRVSTMSISELLKQLNNLPFVVYESSTYFKGQLSIINFSTFDKDNLIFLTENYKNEVILEYRNNVKKSEKTDFKQLI</sequence>
<proteinExistence type="predicted"/>
<dbReference type="EMBL" id="JBHTCR010000009">
    <property type="protein sequence ID" value="MFC7348324.1"/>
    <property type="molecule type" value="Genomic_DNA"/>
</dbReference>
<organism evidence="1 2">
    <name type="scientific">Chryseobacterium zhengzhouense</name>
    <dbReference type="NCBI Taxonomy" id="1636086"/>
    <lineage>
        <taxon>Bacteria</taxon>
        <taxon>Pseudomonadati</taxon>
        <taxon>Bacteroidota</taxon>
        <taxon>Flavobacteriia</taxon>
        <taxon>Flavobacteriales</taxon>
        <taxon>Weeksellaceae</taxon>
        <taxon>Chryseobacterium group</taxon>
        <taxon>Chryseobacterium</taxon>
    </lineage>
</organism>
<evidence type="ECO:0008006" key="3">
    <source>
        <dbReference type="Google" id="ProtNLM"/>
    </source>
</evidence>
<reference evidence="2" key="1">
    <citation type="journal article" date="2019" name="Int. J. Syst. Evol. Microbiol.">
        <title>The Global Catalogue of Microorganisms (GCM) 10K type strain sequencing project: providing services to taxonomists for standard genome sequencing and annotation.</title>
        <authorList>
            <consortium name="The Broad Institute Genomics Platform"/>
            <consortium name="The Broad Institute Genome Sequencing Center for Infectious Disease"/>
            <person name="Wu L."/>
            <person name="Ma J."/>
        </authorList>
    </citation>
    <scope>NUCLEOTIDE SEQUENCE [LARGE SCALE GENOMIC DNA]</scope>
    <source>
        <strain evidence="2">CCUG 54781</strain>
    </source>
</reference>
<keyword evidence="2" id="KW-1185">Reference proteome</keyword>